<dbReference type="InterPro" id="IPR004633">
    <property type="entry name" value="NaPi_cotrn-rel/YqeW-like"/>
</dbReference>
<dbReference type="EMBL" id="JACJKY010000003">
    <property type="protein sequence ID" value="MBM6920076.1"/>
    <property type="molecule type" value="Genomic_DNA"/>
</dbReference>
<accession>A0A938X6F9</accession>
<dbReference type="PANTHER" id="PTHR10010:SF46">
    <property type="entry name" value="SODIUM-DEPENDENT PHOSPHATE TRANSPORT PROTEIN 2B"/>
    <property type="match status" value="1"/>
</dbReference>
<name>A0A938X6F9_9FIRM</name>
<organism evidence="8 9">
    <name type="scientific">Merdimmobilis hominis</name>
    <dbReference type="NCBI Taxonomy" id="2897707"/>
    <lineage>
        <taxon>Bacteria</taxon>
        <taxon>Bacillati</taxon>
        <taxon>Bacillota</taxon>
        <taxon>Clostridia</taxon>
        <taxon>Eubacteriales</taxon>
        <taxon>Oscillospiraceae</taxon>
        <taxon>Merdimmobilis</taxon>
    </lineage>
</organism>
<keyword evidence="4 6" id="KW-1133">Transmembrane helix</keyword>
<evidence type="ECO:0000256" key="1">
    <source>
        <dbReference type="ARBA" id="ARBA00004651"/>
    </source>
</evidence>
<dbReference type="Gene3D" id="1.20.58.220">
    <property type="entry name" value="Phosphate transport system protein phou homolog 2, domain 2"/>
    <property type="match status" value="1"/>
</dbReference>
<dbReference type="Proteomes" id="UP000774750">
    <property type="component" value="Unassembled WGS sequence"/>
</dbReference>
<evidence type="ECO:0000256" key="3">
    <source>
        <dbReference type="ARBA" id="ARBA00022692"/>
    </source>
</evidence>
<dbReference type="Pfam" id="PF01895">
    <property type="entry name" value="PhoU"/>
    <property type="match status" value="2"/>
</dbReference>
<dbReference type="InterPro" id="IPR003841">
    <property type="entry name" value="Na/Pi_transpt"/>
</dbReference>
<feature type="transmembrane region" description="Helical" evidence="6">
    <location>
        <begin position="261"/>
        <end position="284"/>
    </location>
</feature>
<keyword evidence="2" id="KW-1003">Cell membrane</keyword>
<dbReference type="PANTHER" id="PTHR10010">
    <property type="entry name" value="SOLUTE CARRIER FAMILY 34 SODIUM PHOSPHATE , MEMBER 2-RELATED"/>
    <property type="match status" value="1"/>
</dbReference>
<proteinExistence type="predicted"/>
<sequence>METFLSVLTAAGGLAFFLFGMNLLGNSLERAAGGRMQKALEKMTSNVFKSLLLGLVVTATIQSSSATTVIVVGLVNAGILKLRNAIGVIMGANIGTTVTSLIVSLADPNHANSANMILKFLKPETFTPVIAVIAIIVIMSTKKSKPRMIAEIMFGFAILFNGMMIMTDALKPLSESDMFRNIFATLSNPLLGILVGTVVTAIIQSSSASVAILQTTAATGAVPFSAAVPIILGQNIGTCVTSLLSSIGANKNARRAAMVHLYFNIIGTIIFFIAIYLIQMFIGFPFWNDPISMTGISYVHITFNVVTTILFIPFTGLLEKLAVLTVRGKKNEGQDEEVPQVSVLDERFLRTPQLALSHSKEIIELMGTYAKKNFKRSVTMFQSFDLKKKENILEFEDAIDRMEDRLNRYMVDMTNQELSEQDSRTITYQMKLIVEFERIGDYAINVLELAEQLHQKGVKLSDKAIEELHAFSDAVTEIIELALACVKDNDSKLATRVEPLEEIVDKMEDTLKFRHIERLKNGQCTIDGGLVFLELLTNLERISDHCSNIAVYVIGYQHQLDTLDRHEYIKQMHEGEDSEYSRVFKEYNEKYFSRI</sequence>
<feature type="transmembrane region" description="Helical" evidence="6">
    <location>
        <begin position="86"/>
        <end position="105"/>
    </location>
</feature>
<reference evidence="8" key="2">
    <citation type="journal article" date="2021" name="Sci. Rep.">
        <title>The distribution of antibiotic resistance genes in chicken gut microbiota commensals.</title>
        <authorList>
            <person name="Juricova H."/>
            <person name="Matiasovicova J."/>
            <person name="Kubasova T."/>
            <person name="Cejkova D."/>
            <person name="Rychlik I."/>
        </authorList>
    </citation>
    <scope>NUCLEOTIDE SEQUENCE</scope>
    <source>
        <strain evidence="8">An559</strain>
    </source>
</reference>
<dbReference type="NCBIfam" id="NF037997">
    <property type="entry name" value="Na_Pi_symport"/>
    <property type="match status" value="1"/>
</dbReference>
<comment type="caution">
    <text evidence="8">The sequence shown here is derived from an EMBL/GenBank/DDBJ whole genome shotgun (WGS) entry which is preliminary data.</text>
</comment>
<evidence type="ECO:0000256" key="6">
    <source>
        <dbReference type="SAM" id="Phobius"/>
    </source>
</evidence>
<reference evidence="8" key="1">
    <citation type="submission" date="2020-08" db="EMBL/GenBank/DDBJ databases">
        <authorList>
            <person name="Cejkova D."/>
            <person name="Kubasova T."/>
            <person name="Jahodarova E."/>
            <person name="Rychlik I."/>
        </authorList>
    </citation>
    <scope>NUCLEOTIDE SEQUENCE</scope>
    <source>
        <strain evidence="8">An559</strain>
    </source>
</reference>
<evidence type="ECO:0000256" key="2">
    <source>
        <dbReference type="ARBA" id="ARBA00022475"/>
    </source>
</evidence>
<dbReference type="NCBIfam" id="TIGR00704">
    <property type="entry name" value="NaPi_cotrn_rel"/>
    <property type="match status" value="1"/>
</dbReference>
<comment type="subcellular location">
    <subcellularLocation>
        <location evidence="1">Cell membrane</location>
        <topology evidence="1">Multi-pass membrane protein</topology>
    </subcellularLocation>
</comment>
<dbReference type="GO" id="GO:0044341">
    <property type="term" value="P:sodium-dependent phosphate transport"/>
    <property type="evidence" value="ECO:0007669"/>
    <property type="project" value="InterPro"/>
</dbReference>
<feature type="transmembrane region" description="Helical" evidence="6">
    <location>
        <begin position="125"/>
        <end position="141"/>
    </location>
</feature>
<dbReference type="GO" id="GO:0005886">
    <property type="term" value="C:plasma membrane"/>
    <property type="evidence" value="ECO:0007669"/>
    <property type="project" value="UniProtKB-SubCell"/>
</dbReference>
<dbReference type="AlphaFoldDB" id="A0A938X6F9"/>
<feature type="transmembrane region" description="Helical" evidence="6">
    <location>
        <begin position="296"/>
        <end position="318"/>
    </location>
</feature>
<evidence type="ECO:0000259" key="7">
    <source>
        <dbReference type="Pfam" id="PF01895"/>
    </source>
</evidence>
<feature type="transmembrane region" description="Helical" evidence="6">
    <location>
        <begin position="51"/>
        <end position="74"/>
    </location>
</feature>
<dbReference type="InterPro" id="IPR038078">
    <property type="entry name" value="PhoU-like_sf"/>
</dbReference>
<dbReference type="SUPFAM" id="SSF109755">
    <property type="entry name" value="PhoU-like"/>
    <property type="match status" value="1"/>
</dbReference>
<feature type="transmembrane region" description="Helical" evidence="6">
    <location>
        <begin position="182"/>
        <end position="203"/>
    </location>
</feature>
<feature type="domain" description="PhoU" evidence="7">
    <location>
        <begin position="472"/>
        <end position="551"/>
    </location>
</feature>
<keyword evidence="3 6" id="KW-0812">Transmembrane</keyword>
<keyword evidence="9" id="KW-1185">Reference proteome</keyword>
<feature type="domain" description="PhoU" evidence="7">
    <location>
        <begin position="363"/>
        <end position="449"/>
    </location>
</feature>
<evidence type="ECO:0000256" key="5">
    <source>
        <dbReference type="ARBA" id="ARBA00023136"/>
    </source>
</evidence>
<feature type="transmembrane region" description="Helical" evidence="6">
    <location>
        <begin position="148"/>
        <end position="170"/>
    </location>
</feature>
<dbReference type="InterPro" id="IPR026022">
    <property type="entry name" value="PhoU_dom"/>
</dbReference>
<evidence type="ECO:0000313" key="8">
    <source>
        <dbReference type="EMBL" id="MBM6920076.1"/>
    </source>
</evidence>
<evidence type="ECO:0000313" key="9">
    <source>
        <dbReference type="Proteomes" id="UP000774750"/>
    </source>
</evidence>
<dbReference type="GO" id="GO:0005436">
    <property type="term" value="F:sodium:phosphate symporter activity"/>
    <property type="evidence" value="ECO:0007669"/>
    <property type="project" value="InterPro"/>
</dbReference>
<dbReference type="RefSeq" id="WP_204444530.1">
    <property type="nucleotide sequence ID" value="NZ_JACJKY010000003.1"/>
</dbReference>
<gene>
    <name evidence="8" type="ORF">H6A12_02725</name>
</gene>
<protein>
    <submittedName>
        <fullName evidence="8">Na/Pi cotransporter family protein</fullName>
    </submittedName>
</protein>
<dbReference type="Pfam" id="PF02690">
    <property type="entry name" value="Na_Pi_cotrans"/>
    <property type="match status" value="1"/>
</dbReference>
<keyword evidence="5 6" id="KW-0472">Membrane</keyword>
<evidence type="ECO:0000256" key="4">
    <source>
        <dbReference type="ARBA" id="ARBA00022989"/>
    </source>
</evidence>